<dbReference type="AlphaFoldDB" id="A0A916TBB4"/>
<reference evidence="1" key="1">
    <citation type="journal article" date="2014" name="Int. J. Syst. Evol. Microbiol.">
        <title>Complete genome sequence of Corynebacterium casei LMG S-19264T (=DSM 44701T), isolated from a smear-ripened cheese.</title>
        <authorList>
            <consortium name="US DOE Joint Genome Institute (JGI-PGF)"/>
            <person name="Walter F."/>
            <person name="Albersmeier A."/>
            <person name="Kalinowski J."/>
            <person name="Ruckert C."/>
        </authorList>
    </citation>
    <scope>NUCLEOTIDE SEQUENCE</scope>
    <source>
        <strain evidence="1">CGMCC 1.12827</strain>
    </source>
</reference>
<reference evidence="1" key="2">
    <citation type="submission" date="2020-09" db="EMBL/GenBank/DDBJ databases">
        <authorList>
            <person name="Sun Q."/>
            <person name="Zhou Y."/>
        </authorList>
    </citation>
    <scope>NUCLEOTIDE SEQUENCE</scope>
    <source>
        <strain evidence="1">CGMCC 1.12827</strain>
    </source>
</reference>
<dbReference type="RefSeq" id="WP_188587063.1">
    <property type="nucleotide sequence ID" value="NZ_BMGC01000019.1"/>
</dbReference>
<evidence type="ECO:0000313" key="1">
    <source>
        <dbReference type="EMBL" id="GGB37397.1"/>
    </source>
</evidence>
<accession>A0A916TBB4</accession>
<dbReference type="InterPro" id="IPR019268">
    <property type="entry name" value="DUF2278"/>
</dbReference>
<organism evidence="1 2">
    <name type="scientific">Gordonia jinhuaensis</name>
    <dbReference type="NCBI Taxonomy" id="1517702"/>
    <lineage>
        <taxon>Bacteria</taxon>
        <taxon>Bacillati</taxon>
        <taxon>Actinomycetota</taxon>
        <taxon>Actinomycetes</taxon>
        <taxon>Mycobacteriales</taxon>
        <taxon>Gordoniaceae</taxon>
        <taxon>Gordonia</taxon>
    </lineage>
</organism>
<dbReference type="Pfam" id="PF10042">
    <property type="entry name" value="DUF2278"/>
    <property type="match status" value="1"/>
</dbReference>
<comment type="caution">
    <text evidence="1">The sequence shown here is derived from an EMBL/GenBank/DDBJ whole genome shotgun (WGS) entry which is preliminary data.</text>
</comment>
<dbReference type="SUPFAM" id="SSF74853">
    <property type="entry name" value="Lamin A/C globular tail domain"/>
    <property type="match status" value="1"/>
</dbReference>
<sequence length="343" mass="35506">MAITYGVVRAKPDRYVREDGQSTPHLQIRVVDDTGQPWRVAVNVQSGDGSDVVYWVVDPLVGHPVLAALPGLPTGFSVAGSTSAQSLDYVKAPLFDFSRGRALPPSGSASADDLQDLLSLYLDQCKSAGGELYAFGSKFATNMHMPIDREFGDTDGLHGVHDIHMNQGNVGAHAGDNAAFHDGGLLLVYSGRVMAIALAFQTQRIPTDAGGDPTSTAVPLSRIIGDGPGGGPATGAAAYLERALINPVGADPGHEAVVVGNLSTTELAVHGWRLVDGDQRETKLDATLGAGGSVVIPLDGSGVQLSNGGGNLILLDASGVQVDSVTYSAAQAAGEGHYVRFTR</sequence>
<proteinExistence type="predicted"/>
<dbReference type="InterPro" id="IPR036415">
    <property type="entry name" value="Lamin_tail_dom_sf"/>
</dbReference>
<keyword evidence="2" id="KW-1185">Reference proteome</keyword>
<dbReference type="Proteomes" id="UP000621454">
    <property type="component" value="Unassembled WGS sequence"/>
</dbReference>
<evidence type="ECO:0000313" key="2">
    <source>
        <dbReference type="Proteomes" id="UP000621454"/>
    </source>
</evidence>
<protein>
    <recommendedName>
        <fullName evidence="3">LTD domain-containing protein</fullName>
    </recommendedName>
</protein>
<gene>
    <name evidence="1" type="ORF">GCM10011489_26540</name>
</gene>
<dbReference type="EMBL" id="BMGC01000019">
    <property type="protein sequence ID" value="GGB37397.1"/>
    <property type="molecule type" value="Genomic_DNA"/>
</dbReference>
<evidence type="ECO:0008006" key="3">
    <source>
        <dbReference type="Google" id="ProtNLM"/>
    </source>
</evidence>
<name>A0A916TBB4_9ACTN</name>